<sequence>MRFQYLITVMLSSGAIAGPITAPNGNLVRRGGGGPNEKAQKAMQRAKQEAAYETCMDDCTQRKGDPDFVTLEVIDECRKKCAHHKKSKSEDRDSYWGKLEGQPHRLGGGKP</sequence>
<organism evidence="3 4">
    <name type="scientific">Pyricularia oryzae</name>
    <name type="common">Rice blast fungus</name>
    <name type="synonym">Magnaporthe oryzae</name>
    <dbReference type="NCBI Taxonomy" id="318829"/>
    <lineage>
        <taxon>Eukaryota</taxon>
        <taxon>Fungi</taxon>
        <taxon>Dikarya</taxon>
        <taxon>Ascomycota</taxon>
        <taxon>Pezizomycotina</taxon>
        <taxon>Sordariomycetes</taxon>
        <taxon>Sordariomycetidae</taxon>
        <taxon>Magnaporthales</taxon>
        <taxon>Pyriculariaceae</taxon>
        <taxon>Pyricularia</taxon>
    </lineage>
</organism>
<protein>
    <submittedName>
        <fullName evidence="3">Uncharacterized protein</fullName>
    </submittedName>
</protein>
<dbReference type="Proteomes" id="UP000294847">
    <property type="component" value="Chromosome 7"/>
</dbReference>
<evidence type="ECO:0000256" key="2">
    <source>
        <dbReference type="SAM" id="SignalP"/>
    </source>
</evidence>
<feature type="signal peptide" evidence="2">
    <location>
        <begin position="1"/>
        <end position="17"/>
    </location>
</feature>
<gene>
    <name evidence="3" type="ORF">PoMZ_12394</name>
</gene>
<proteinExistence type="predicted"/>
<evidence type="ECO:0000256" key="1">
    <source>
        <dbReference type="SAM" id="MobiDB-lite"/>
    </source>
</evidence>
<feature type="region of interest" description="Disordered" evidence="1">
    <location>
        <begin position="82"/>
        <end position="111"/>
    </location>
</feature>
<reference evidence="3 4" key="1">
    <citation type="journal article" date="2019" name="Mol. Biol. Evol.">
        <title>Blast fungal genomes show frequent chromosomal changes, gene gains and losses, and effector gene turnover.</title>
        <authorList>
            <person name="Gomez Luciano L.B."/>
            <person name="Jason Tsai I."/>
            <person name="Chuma I."/>
            <person name="Tosa Y."/>
            <person name="Chen Y.H."/>
            <person name="Li J.Y."/>
            <person name="Li M.Y."/>
            <person name="Jade Lu M.Y."/>
            <person name="Nakayashiki H."/>
            <person name="Li W.H."/>
        </authorList>
    </citation>
    <scope>NUCLEOTIDE SEQUENCE [LARGE SCALE GENOMIC DNA]</scope>
    <source>
        <strain evidence="3">MZ5-1-6</strain>
    </source>
</reference>
<dbReference type="EMBL" id="CP034210">
    <property type="protein sequence ID" value="QBZ65434.1"/>
    <property type="molecule type" value="Genomic_DNA"/>
</dbReference>
<keyword evidence="2" id="KW-0732">Signal</keyword>
<evidence type="ECO:0000313" key="4">
    <source>
        <dbReference type="Proteomes" id="UP000294847"/>
    </source>
</evidence>
<evidence type="ECO:0000313" key="3">
    <source>
        <dbReference type="EMBL" id="QBZ65434.1"/>
    </source>
</evidence>
<accession>A0A4P7NSJ7</accession>
<name>A0A4P7NSJ7_PYROR</name>
<feature type="chain" id="PRO_5020853282" evidence="2">
    <location>
        <begin position="18"/>
        <end position="111"/>
    </location>
</feature>
<dbReference type="AlphaFoldDB" id="A0A4P7NSJ7"/>